<evidence type="ECO:0000256" key="6">
    <source>
        <dbReference type="ARBA" id="ARBA00023242"/>
    </source>
</evidence>
<keyword evidence="6 8" id="KW-0539">Nucleus</keyword>
<reference evidence="11" key="1">
    <citation type="submission" date="2022-11" db="UniProtKB">
        <authorList>
            <consortium name="WormBaseParasite"/>
        </authorList>
    </citation>
    <scope>IDENTIFICATION</scope>
</reference>
<protein>
    <recommendedName>
        <fullName evidence="3 8">Mediator of RNA polymerase II transcription subunit 4</fullName>
    </recommendedName>
    <alternativeName>
        <fullName evidence="7 8">Mediator complex subunit 4</fullName>
    </alternativeName>
</protein>
<dbReference type="InterPro" id="IPR019258">
    <property type="entry name" value="Mediator_Med4"/>
</dbReference>
<evidence type="ECO:0000313" key="10">
    <source>
        <dbReference type="Proteomes" id="UP000887566"/>
    </source>
</evidence>
<dbReference type="GO" id="GO:0016592">
    <property type="term" value="C:mediator complex"/>
    <property type="evidence" value="ECO:0007669"/>
    <property type="project" value="InterPro"/>
</dbReference>
<keyword evidence="8" id="KW-0010">Activator</keyword>
<evidence type="ECO:0000256" key="3">
    <source>
        <dbReference type="ARBA" id="ARBA00020629"/>
    </source>
</evidence>
<keyword evidence="5 8" id="KW-0804">Transcription</keyword>
<dbReference type="GO" id="GO:0070847">
    <property type="term" value="C:core mediator complex"/>
    <property type="evidence" value="ECO:0007669"/>
    <property type="project" value="TreeGrafter"/>
</dbReference>
<gene>
    <name evidence="8" type="primary">MED4</name>
</gene>
<sequence length="426" mass="45711">MAEGRSLREDLTDTVNDLEVLLKQVADNVVAGSGKEQRAAGAGGIAELIRLFRDKQTELDERLKLVAQHQKRQAVIDSLEKEVRQRDEYIDRIQTSLKDAETMLINAVFQANQKLKSIKQAEHRKVNTEELTKFSHKISRTHAIAAPLTWQQGDPDRPYPTEIDLRRSWLCSDQERKRMPGQYQRFPHPEAGAAGVGPASHLSMLRQGTSPRVGSPGQYNMPMQGGYSPLMRPGMPPPAGAGTSPSMMSSMAAGQRPVGFTGMGGSPHAPMVPPPPYGAQRHQWSPTGGRGYQSPAGQQQQQQPAPPPQQQHISPRLARTGMPYAMRSPAPMHPAANAGGISSPRQSLASPQGGFVGVGGGYLPPSALASSRQRRPSQGHVSPRMATPPAAISKQRSPAGGPSSLQDVEAMSSDSSSSSSGSESPT</sequence>
<feature type="region of interest" description="Disordered" evidence="9">
    <location>
        <begin position="225"/>
        <end position="426"/>
    </location>
</feature>
<dbReference type="WBParaSite" id="PSAMB.scaffold484size49626.g6201.t1">
    <property type="protein sequence ID" value="PSAMB.scaffold484size49626.g6201.t1"/>
    <property type="gene ID" value="PSAMB.scaffold484size49626.g6201"/>
</dbReference>
<feature type="compositionally biased region" description="Low complexity" evidence="9">
    <location>
        <begin position="412"/>
        <end position="426"/>
    </location>
</feature>
<dbReference type="GO" id="GO:0006357">
    <property type="term" value="P:regulation of transcription by RNA polymerase II"/>
    <property type="evidence" value="ECO:0007669"/>
    <property type="project" value="InterPro"/>
</dbReference>
<evidence type="ECO:0000256" key="7">
    <source>
        <dbReference type="ARBA" id="ARBA00031257"/>
    </source>
</evidence>
<keyword evidence="10" id="KW-1185">Reference proteome</keyword>
<comment type="subcellular location">
    <subcellularLocation>
        <location evidence="1 8">Nucleus</location>
    </subcellularLocation>
</comment>
<dbReference type="PANTHER" id="PTHR13208:SF2">
    <property type="entry name" value="MEDIATOR OF RNA POLYMERASE II TRANSCRIPTION SUBUNIT 4"/>
    <property type="match status" value="1"/>
</dbReference>
<comment type="similarity">
    <text evidence="2 8">Belongs to the Mediator complex subunit 4 family.</text>
</comment>
<comment type="function">
    <text evidence="8">Component of the Mediator complex, a coactivator involved in the regulated transcription of nearly all RNA polymerase II-dependent genes. Mediator functions as a bridge to convey information from gene-specific regulatory proteins to the basal RNA polymerase II transcription machinery. Mediator is recruited to promoters by direct interactions with regulatory proteins and serves as a scaffold for the assembly of a functional preinitiation complex with RNA polymerase II and the general transcription factors.</text>
</comment>
<evidence type="ECO:0000256" key="1">
    <source>
        <dbReference type="ARBA" id="ARBA00004123"/>
    </source>
</evidence>
<evidence type="ECO:0000256" key="9">
    <source>
        <dbReference type="SAM" id="MobiDB-lite"/>
    </source>
</evidence>
<evidence type="ECO:0000256" key="4">
    <source>
        <dbReference type="ARBA" id="ARBA00023015"/>
    </source>
</evidence>
<evidence type="ECO:0000256" key="8">
    <source>
        <dbReference type="RuleBase" id="RU364141"/>
    </source>
</evidence>
<dbReference type="Pfam" id="PF10018">
    <property type="entry name" value="Med4"/>
    <property type="match status" value="1"/>
</dbReference>
<keyword evidence="4 8" id="KW-0805">Transcription regulation</keyword>
<name>A0A914WPZ6_9BILA</name>
<evidence type="ECO:0000256" key="2">
    <source>
        <dbReference type="ARBA" id="ARBA00009626"/>
    </source>
</evidence>
<evidence type="ECO:0000256" key="5">
    <source>
        <dbReference type="ARBA" id="ARBA00023163"/>
    </source>
</evidence>
<dbReference type="GO" id="GO:0003712">
    <property type="term" value="F:transcription coregulator activity"/>
    <property type="evidence" value="ECO:0007669"/>
    <property type="project" value="InterPro"/>
</dbReference>
<accession>A0A914WPZ6</accession>
<dbReference type="PANTHER" id="PTHR13208">
    <property type="entry name" value="MEDIATOR OF RNA POLYMERASE II TRANSCRIPTION SUBUNIT 4"/>
    <property type="match status" value="1"/>
</dbReference>
<comment type="subunit">
    <text evidence="8">Component of the Mediator complex.</text>
</comment>
<organism evidence="10 11">
    <name type="scientific">Plectus sambesii</name>
    <dbReference type="NCBI Taxonomy" id="2011161"/>
    <lineage>
        <taxon>Eukaryota</taxon>
        <taxon>Metazoa</taxon>
        <taxon>Ecdysozoa</taxon>
        <taxon>Nematoda</taxon>
        <taxon>Chromadorea</taxon>
        <taxon>Plectida</taxon>
        <taxon>Plectina</taxon>
        <taxon>Plectoidea</taxon>
        <taxon>Plectidae</taxon>
        <taxon>Plectus</taxon>
    </lineage>
</organism>
<evidence type="ECO:0000313" key="11">
    <source>
        <dbReference type="WBParaSite" id="PSAMB.scaffold484size49626.g6201.t1"/>
    </source>
</evidence>
<proteinExistence type="inferred from homology"/>
<feature type="compositionally biased region" description="Low complexity" evidence="9">
    <location>
        <begin position="293"/>
        <end position="303"/>
    </location>
</feature>
<dbReference type="AlphaFoldDB" id="A0A914WPZ6"/>
<dbReference type="Proteomes" id="UP000887566">
    <property type="component" value="Unplaced"/>
</dbReference>